<feature type="transmembrane region" description="Helical" evidence="5">
    <location>
        <begin position="427"/>
        <end position="459"/>
    </location>
</feature>
<evidence type="ECO:0000256" key="2">
    <source>
        <dbReference type="ARBA" id="ARBA00022692"/>
    </source>
</evidence>
<evidence type="ECO:0000256" key="3">
    <source>
        <dbReference type="ARBA" id="ARBA00022989"/>
    </source>
</evidence>
<feature type="transmembrane region" description="Helical" evidence="5">
    <location>
        <begin position="299"/>
        <end position="321"/>
    </location>
</feature>
<feature type="transmembrane region" description="Helical" evidence="5">
    <location>
        <begin position="152"/>
        <end position="172"/>
    </location>
</feature>
<dbReference type="Proteomes" id="UP000008141">
    <property type="component" value="Unassembled WGS sequence"/>
</dbReference>
<organism evidence="8">
    <name type="scientific">Chlorella variabilis</name>
    <name type="common">Green alga</name>
    <dbReference type="NCBI Taxonomy" id="554065"/>
    <lineage>
        <taxon>Eukaryota</taxon>
        <taxon>Viridiplantae</taxon>
        <taxon>Chlorophyta</taxon>
        <taxon>core chlorophytes</taxon>
        <taxon>Trebouxiophyceae</taxon>
        <taxon>Chlorellales</taxon>
        <taxon>Chlorellaceae</taxon>
        <taxon>Chlorella clade</taxon>
        <taxon>Chlorella</taxon>
    </lineage>
</organism>
<feature type="transmembrane region" description="Helical" evidence="5">
    <location>
        <begin position="35"/>
        <end position="55"/>
    </location>
</feature>
<evidence type="ECO:0000256" key="5">
    <source>
        <dbReference type="SAM" id="Phobius"/>
    </source>
</evidence>
<dbReference type="PANTHER" id="PTHR11814">
    <property type="entry name" value="SULFATE TRANSPORTER"/>
    <property type="match status" value="1"/>
</dbReference>
<feature type="transmembrane region" description="Helical" evidence="5">
    <location>
        <begin position="87"/>
        <end position="107"/>
    </location>
</feature>
<evidence type="ECO:0000313" key="8">
    <source>
        <dbReference type="Proteomes" id="UP000008141"/>
    </source>
</evidence>
<dbReference type="RefSeq" id="XP_005850540.1">
    <property type="nucleotide sequence ID" value="XM_005850478.1"/>
</dbReference>
<keyword evidence="4 5" id="KW-0472">Membrane</keyword>
<gene>
    <name evidence="7" type="ORF">CHLNCDRAFT_19800</name>
</gene>
<dbReference type="FunCoup" id="E1Z6Z0">
    <property type="interactions" value="692"/>
</dbReference>
<keyword evidence="2 5" id="KW-0812">Transmembrane</keyword>
<sequence length="660" mass="73210">RWAEETEGWTWYTWLSFYIPFFGWIRTYQWRNWLLWDVAAGLSTGAMVIPQGMSYANLAGLPYAFGLYGAFVPCIVYAFFGTSRQLVVGPVAVTSILLGNGLSDFMPSEEDPNNPVDAQVQENYNHAAIQIAFIAGCFYFAFGLFRMGWITNFLSSAMISGFMSGASIIIALSQASTNWAGVKYILGLKIPRTDTLQDSLDELFSNLSQFKWREFCMGMSFIFLLLAFQYLSRTYKRMAYLKALGPLTVCVISIALMNIFNWYEPKDKPYIKPIGNIPSGLPSFTGSWWLPLFDVGRQMTLAVLICMIDVCESISIAKALAKVNKYQLNFTQELRGLGIANIAGALFSAYTTTGSFSRSAVNNSVGAQTPLANMTTGLMIMVTLLWITPVFKNMSQNVQGAIIIVGVLQLFDYPEFLYLWKINKFDWLVWVACFLTTLFAGVEIGIAVGVGLSLVVVIYKVAFPRITQLGRLPGTNIYRSVRMYPDAEPTRGVLMLRIDAPLWFAAIEYVRNEVQRRRAEDKQSGDPVRVVVLDLAPVTDVDATGSHFLDDLVDELNDDSIKLVLGNPSQQASGGPGPVAPFHLCHPCFFFLPSNPTLLHALIGCAVPFRAHLQVLLALKRASLDRKIGRQNIHVNMADAVAHAAALAQAHNKTEPVEAV</sequence>
<dbReference type="InParanoid" id="E1Z6Z0"/>
<dbReference type="PROSITE" id="PS50801">
    <property type="entry name" value="STAS"/>
    <property type="match status" value="1"/>
</dbReference>
<dbReference type="OrthoDB" id="540766at2759"/>
<dbReference type="AlphaFoldDB" id="E1Z6Z0"/>
<feature type="domain" description="STAS" evidence="6">
    <location>
        <begin position="483"/>
        <end position="565"/>
    </location>
</feature>
<dbReference type="KEGG" id="cvr:CHLNCDRAFT_19800"/>
<dbReference type="eggNOG" id="KOG0236">
    <property type="taxonomic scope" value="Eukaryota"/>
</dbReference>
<evidence type="ECO:0000256" key="1">
    <source>
        <dbReference type="ARBA" id="ARBA00004141"/>
    </source>
</evidence>
<dbReference type="Gene3D" id="3.30.750.24">
    <property type="entry name" value="STAS domain"/>
    <property type="match status" value="1"/>
</dbReference>
<dbReference type="NCBIfam" id="TIGR00815">
    <property type="entry name" value="sulP"/>
    <property type="match status" value="1"/>
</dbReference>
<feature type="transmembrane region" description="Helical" evidence="5">
    <location>
        <begin position="212"/>
        <end position="231"/>
    </location>
</feature>
<dbReference type="Pfam" id="PF00916">
    <property type="entry name" value="Sulfate_transp"/>
    <property type="match status" value="1"/>
</dbReference>
<dbReference type="STRING" id="554065.E1Z6Z0"/>
<accession>E1Z6Z0</accession>
<dbReference type="InterPro" id="IPR002645">
    <property type="entry name" value="STAS_dom"/>
</dbReference>
<dbReference type="GO" id="GO:0016020">
    <property type="term" value="C:membrane"/>
    <property type="evidence" value="ECO:0007669"/>
    <property type="project" value="UniProtKB-SubCell"/>
</dbReference>
<feature type="transmembrane region" description="Helical" evidence="5">
    <location>
        <begin position="371"/>
        <end position="388"/>
    </location>
</feature>
<feature type="transmembrane region" description="Helical" evidence="5">
    <location>
        <begin position="61"/>
        <end position="80"/>
    </location>
</feature>
<feature type="transmembrane region" description="Helical" evidence="5">
    <location>
        <begin position="333"/>
        <end position="351"/>
    </location>
</feature>
<dbReference type="GeneID" id="17357826"/>
<keyword evidence="3 5" id="KW-1133">Transmembrane helix</keyword>
<feature type="non-terminal residue" evidence="7">
    <location>
        <position position="1"/>
    </location>
</feature>
<feature type="transmembrane region" description="Helical" evidence="5">
    <location>
        <begin position="127"/>
        <end position="145"/>
    </location>
</feature>
<dbReference type="InterPro" id="IPR001902">
    <property type="entry name" value="SLC26A/SulP_fam"/>
</dbReference>
<protein>
    <recommendedName>
        <fullName evidence="6">STAS domain-containing protein</fullName>
    </recommendedName>
</protein>
<evidence type="ECO:0000313" key="7">
    <source>
        <dbReference type="EMBL" id="EFN58438.1"/>
    </source>
</evidence>
<dbReference type="InterPro" id="IPR036513">
    <property type="entry name" value="STAS_dom_sf"/>
</dbReference>
<reference evidence="7 8" key="1">
    <citation type="journal article" date="2010" name="Plant Cell">
        <title>The Chlorella variabilis NC64A genome reveals adaptation to photosymbiosis, coevolution with viruses, and cryptic sex.</title>
        <authorList>
            <person name="Blanc G."/>
            <person name="Duncan G."/>
            <person name="Agarkova I."/>
            <person name="Borodovsky M."/>
            <person name="Gurnon J."/>
            <person name="Kuo A."/>
            <person name="Lindquist E."/>
            <person name="Lucas S."/>
            <person name="Pangilinan J."/>
            <person name="Polle J."/>
            <person name="Salamov A."/>
            <person name="Terry A."/>
            <person name="Yamada T."/>
            <person name="Dunigan D.D."/>
            <person name="Grigoriev I.V."/>
            <person name="Claverie J.M."/>
            <person name="Van Etten J.L."/>
        </authorList>
    </citation>
    <scope>NUCLEOTIDE SEQUENCE [LARGE SCALE GENOMIC DNA]</scope>
    <source>
        <strain evidence="7 8">NC64A</strain>
    </source>
</reference>
<dbReference type="OMA" id="PALYWIP"/>
<comment type="subcellular location">
    <subcellularLocation>
        <location evidence="1">Membrane</location>
        <topology evidence="1">Multi-pass membrane protein</topology>
    </subcellularLocation>
</comment>
<dbReference type="CDD" id="cd07042">
    <property type="entry name" value="STAS_SulP_like_sulfate_transporter"/>
    <property type="match status" value="1"/>
</dbReference>
<feature type="transmembrane region" description="Helical" evidence="5">
    <location>
        <begin position="400"/>
        <end position="421"/>
    </location>
</feature>
<evidence type="ECO:0000256" key="4">
    <source>
        <dbReference type="ARBA" id="ARBA00023136"/>
    </source>
</evidence>
<name>E1Z6Z0_CHLVA</name>
<dbReference type="InterPro" id="IPR011547">
    <property type="entry name" value="SLC26A/SulP_dom"/>
</dbReference>
<evidence type="ECO:0000259" key="6">
    <source>
        <dbReference type="PROSITE" id="PS50801"/>
    </source>
</evidence>
<dbReference type="SUPFAM" id="SSF52091">
    <property type="entry name" value="SpoIIaa-like"/>
    <property type="match status" value="1"/>
</dbReference>
<keyword evidence="8" id="KW-1185">Reference proteome</keyword>
<feature type="transmembrane region" description="Helical" evidence="5">
    <location>
        <begin position="243"/>
        <end position="263"/>
    </location>
</feature>
<dbReference type="EMBL" id="GL433837">
    <property type="protein sequence ID" value="EFN58438.1"/>
    <property type="molecule type" value="Genomic_DNA"/>
</dbReference>
<dbReference type="GO" id="GO:0055085">
    <property type="term" value="P:transmembrane transport"/>
    <property type="evidence" value="ECO:0007669"/>
    <property type="project" value="InterPro"/>
</dbReference>
<feature type="transmembrane region" description="Helical" evidence="5">
    <location>
        <begin position="12"/>
        <end position="28"/>
    </location>
</feature>
<dbReference type="Pfam" id="PF01740">
    <property type="entry name" value="STAS"/>
    <property type="match status" value="1"/>
</dbReference>
<proteinExistence type="predicted"/>